<keyword evidence="3" id="KW-0804">Transcription</keyword>
<keyword evidence="1" id="KW-0805">Transcription regulation</keyword>
<dbReference type="Pfam" id="PF07729">
    <property type="entry name" value="FCD"/>
    <property type="match status" value="1"/>
</dbReference>
<evidence type="ECO:0000313" key="6">
    <source>
        <dbReference type="EMBL" id="MBB4843331.1"/>
    </source>
</evidence>
<dbReference type="InterPro" id="IPR008920">
    <property type="entry name" value="TF_FadR/GntR_C"/>
</dbReference>
<evidence type="ECO:0000256" key="4">
    <source>
        <dbReference type="SAM" id="MobiDB-lite"/>
    </source>
</evidence>
<keyword evidence="2 6" id="KW-0238">DNA-binding</keyword>
<feature type="region of interest" description="Disordered" evidence="4">
    <location>
        <begin position="1"/>
        <end position="27"/>
    </location>
</feature>
<dbReference type="SUPFAM" id="SSF46785">
    <property type="entry name" value="Winged helix' DNA-binding domain"/>
    <property type="match status" value="1"/>
</dbReference>
<gene>
    <name evidence="6" type="ORF">HNP55_001850</name>
</gene>
<dbReference type="GO" id="GO:0003700">
    <property type="term" value="F:DNA-binding transcription factor activity"/>
    <property type="evidence" value="ECO:0007669"/>
    <property type="project" value="InterPro"/>
</dbReference>
<sequence>MRAPTLVFDPDAAHGTECAEPDPSGSGRAGLVEEVAHVLRQRIYGSIYRPGELLRQVQLSEELNVSRTPLREALRLLQSEGLVVPEGARGVSVVRLEGSRLLNAFALREMLDGLAARQAAERGAQRAEAELGSLVARQRAAISPWQPAEYVRLNVEFHARIIELSGNEFLRGQMSLVRMTSTIFAPTVLISPERASLAIDEHRKVVDAIKNGRAAEAEALSRSHIRETMACLAEDPGVSPRLAEAAAFTGAAAATALALTAAASALLPAVGW</sequence>
<dbReference type="InterPro" id="IPR000524">
    <property type="entry name" value="Tscrpt_reg_HTH_GntR"/>
</dbReference>
<dbReference type="PROSITE" id="PS50949">
    <property type="entry name" value="HTH_GNTR"/>
    <property type="match status" value="1"/>
</dbReference>
<organism evidence="6 7">
    <name type="scientific">Roseateles oligotrophus</name>
    <dbReference type="NCBI Taxonomy" id="1769250"/>
    <lineage>
        <taxon>Bacteria</taxon>
        <taxon>Pseudomonadati</taxon>
        <taxon>Pseudomonadota</taxon>
        <taxon>Betaproteobacteria</taxon>
        <taxon>Burkholderiales</taxon>
        <taxon>Sphaerotilaceae</taxon>
        <taxon>Roseateles</taxon>
    </lineage>
</organism>
<dbReference type="PRINTS" id="PR00035">
    <property type="entry name" value="HTHGNTR"/>
</dbReference>
<dbReference type="AlphaFoldDB" id="A0A840L6B4"/>
<reference evidence="6 7" key="1">
    <citation type="submission" date="2020-08" db="EMBL/GenBank/DDBJ databases">
        <title>Functional genomics of gut bacteria from endangered species of beetles.</title>
        <authorList>
            <person name="Carlos-Shanley C."/>
        </authorList>
    </citation>
    <scope>NUCLEOTIDE SEQUENCE [LARGE SCALE GENOMIC DNA]</scope>
    <source>
        <strain evidence="6 7">S00239</strain>
    </source>
</reference>
<dbReference type="InterPro" id="IPR011711">
    <property type="entry name" value="GntR_C"/>
</dbReference>
<evidence type="ECO:0000256" key="1">
    <source>
        <dbReference type="ARBA" id="ARBA00023015"/>
    </source>
</evidence>
<dbReference type="SUPFAM" id="SSF48008">
    <property type="entry name" value="GntR ligand-binding domain-like"/>
    <property type="match status" value="1"/>
</dbReference>
<dbReference type="Gene3D" id="1.10.10.10">
    <property type="entry name" value="Winged helix-like DNA-binding domain superfamily/Winged helix DNA-binding domain"/>
    <property type="match status" value="1"/>
</dbReference>
<dbReference type="GO" id="GO:0003677">
    <property type="term" value="F:DNA binding"/>
    <property type="evidence" value="ECO:0007669"/>
    <property type="project" value="UniProtKB-KW"/>
</dbReference>
<evidence type="ECO:0000313" key="7">
    <source>
        <dbReference type="Proteomes" id="UP000562027"/>
    </source>
</evidence>
<dbReference type="InterPro" id="IPR036388">
    <property type="entry name" value="WH-like_DNA-bd_sf"/>
</dbReference>
<dbReference type="SMART" id="SM00895">
    <property type="entry name" value="FCD"/>
    <property type="match status" value="1"/>
</dbReference>
<keyword evidence="7" id="KW-1185">Reference proteome</keyword>
<name>A0A840L6B4_9BURK</name>
<dbReference type="Gene3D" id="1.20.120.530">
    <property type="entry name" value="GntR ligand-binding domain-like"/>
    <property type="match status" value="1"/>
</dbReference>
<protein>
    <submittedName>
        <fullName evidence="6">DNA-binding GntR family transcriptional regulator</fullName>
    </submittedName>
</protein>
<evidence type="ECO:0000256" key="3">
    <source>
        <dbReference type="ARBA" id="ARBA00023163"/>
    </source>
</evidence>
<dbReference type="EMBL" id="JACHLP010000003">
    <property type="protein sequence ID" value="MBB4843331.1"/>
    <property type="molecule type" value="Genomic_DNA"/>
</dbReference>
<evidence type="ECO:0000256" key="2">
    <source>
        <dbReference type="ARBA" id="ARBA00023125"/>
    </source>
</evidence>
<dbReference type="PANTHER" id="PTHR43537:SF24">
    <property type="entry name" value="GLUCONATE OPERON TRANSCRIPTIONAL REPRESSOR"/>
    <property type="match status" value="1"/>
</dbReference>
<dbReference type="PANTHER" id="PTHR43537">
    <property type="entry name" value="TRANSCRIPTIONAL REGULATOR, GNTR FAMILY"/>
    <property type="match status" value="1"/>
</dbReference>
<dbReference type="RefSeq" id="WP_246448300.1">
    <property type="nucleotide sequence ID" value="NZ_JACHLP010000003.1"/>
</dbReference>
<evidence type="ECO:0000259" key="5">
    <source>
        <dbReference type="PROSITE" id="PS50949"/>
    </source>
</evidence>
<feature type="domain" description="HTH gntR-type" evidence="5">
    <location>
        <begin position="29"/>
        <end position="96"/>
    </location>
</feature>
<dbReference type="Pfam" id="PF00392">
    <property type="entry name" value="GntR"/>
    <property type="match status" value="1"/>
</dbReference>
<dbReference type="SMART" id="SM00345">
    <property type="entry name" value="HTH_GNTR"/>
    <property type="match status" value="1"/>
</dbReference>
<accession>A0A840L6B4</accession>
<dbReference type="InterPro" id="IPR036390">
    <property type="entry name" value="WH_DNA-bd_sf"/>
</dbReference>
<comment type="caution">
    <text evidence="6">The sequence shown here is derived from an EMBL/GenBank/DDBJ whole genome shotgun (WGS) entry which is preliminary data.</text>
</comment>
<proteinExistence type="predicted"/>
<dbReference type="Proteomes" id="UP000562027">
    <property type="component" value="Unassembled WGS sequence"/>
</dbReference>